<evidence type="ECO:0008006" key="3">
    <source>
        <dbReference type="Google" id="ProtNLM"/>
    </source>
</evidence>
<dbReference type="InterPro" id="IPR036397">
    <property type="entry name" value="RNaseH_sf"/>
</dbReference>
<accession>A0A820HD46</accession>
<evidence type="ECO:0000313" key="1">
    <source>
        <dbReference type="EMBL" id="CAF4293957.1"/>
    </source>
</evidence>
<evidence type="ECO:0000313" key="2">
    <source>
        <dbReference type="Proteomes" id="UP000663823"/>
    </source>
</evidence>
<reference evidence="1" key="1">
    <citation type="submission" date="2021-02" db="EMBL/GenBank/DDBJ databases">
        <authorList>
            <person name="Nowell W R."/>
        </authorList>
    </citation>
    <scope>NUCLEOTIDE SEQUENCE</scope>
</reference>
<sequence length="101" mass="12156">LAKAHYTPQVLHTLQEKNIPFVPREKNPPNIPQIRPVEDLWGILKQKVYAQNYEAKSLDQLARRIREKIKELDKRMIQDMMFDIRSKLRKMWREGVFTTCH</sequence>
<dbReference type="Proteomes" id="UP000663823">
    <property type="component" value="Unassembled WGS sequence"/>
</dbReference>
<dbReference type="AlphaFoldDB" id="A0A820HD46"/>
<gene>
    <name evidence="1" type="ORF">OTI717_LOCUS41826</name>
</gene>
<feature type="non-terminal residue" evidence="1">
    <location>
        <position position="1"/>
    </location>
</feature>
<dbReference type="EMBL" id="CAJOAX010044925">
    <property type="protein sequence ID" value="CAF4293957.1"/>
    <property type="molecule type" value="Genomic_DNA"/>
</dbReference>
<dbReference type="GO" id="GO:0003676">
    <property type="term" value="F:nucleic acid binding"/>
    <property type="evidence" value="ECO:0007669"/>
    <property type="project" value="InterPro"/>
</dbReference>
<dbReference type="Gene3D" id="3.30.420.10">
    <property type="entry name" value="Ribonuclease H-like superfamily/Ribonuclease H"/>
    <property type="match status" value="1"/>
</dbReference>
<organism evidence="1 2">
    <name type="scientific">Rotaria sordida</name>
    <dbReference type="NCBI Taxonomy" id="392033"/>
    <lineage>
        <taxon>Eukaryota</taxon>
        <taxon>Metazoa</taxon>
        <taxon>Spiralia</taxon>
        <taxon>Gnathifera</taxon>
        <taxon>Rotifera</taxon>
        <taxon>Eurotatoria</taxon>
        <taxon>Bdelloidea</taxon>
        <taxon>Philodinida</taxon>
        <taxon>Philodinidae</taxon>
        <taxon>Rotaria</taxon>
    </lineage>
</organism>
<comment type="caution">
    <text evidence="1">The sequence shown here is derived from an EMBL/GenBank/DDBJ whole genome shotgun (WGS) entry which is preliminary data.</text>
</comment>
<protein>
    <recommendedName>
        <fullName evidence="3">Tc1-like transposase DDE domain-containing protein</fullName>
    </recommendedName>
</protein>
<name>A0A820HD46_9BILA</name>
<proteinExistence type="predicted"/>